<evidence type="ECO:0000259" key="8">
    <source>
        <dbReference type="Pfam" id="PF01494"/>
    </source>
</evidence>
<dbReference type="VEuPathDB" id="FungiDB:FOXG_15729"/>
<comment type="cofactor">
    <cofactor evidence="1">
        <name>FAD</name>
        <dbReference type="ChEBI" id="CHEBI:57692"/>
    </cofactor>
</comment>
<evidence type="ECO:0000256" key="5">
    <source>
        <dbReference type="ARBA" id="ARBA00023002"/>
    </source>
</evidence>
<dbReference type="SUPFAM" id="SSF51905">
    <property type="entry name" value="FAD/NAD(P)-binding domain"/>
    <property type="match status" value="1"/>
</dbReference>
<evidence type="ECO:0000313" key="9">
    <source>
        <dbReference type="EnsemblFungi" id="FOXG_15729P0"/>
    </source>
</evidence>
<keyword evidence="4" id="KW-0274">FAD</keyword>
<reference evidence="9" key="2">
    <citation type="submission" date="2025-08" db="UniProtKB">
        <authorList>
            <consortium name="EnsemblFungi"/>
        </authorList>
    </citation>
    <scope>IDENTIFICATION</scope>
    <source>
        <strain evidence="9">4287 / CBS 123668 / FGSC 9935 / NRRL 34936</strain>
    </source>
</reference>
<accession>A0A0D2YHD7</accession>
<dbReference type="Pfam" id="PF01494">
    <property type="entry name" value="FAD_binding_3"/>
    <property type="match status" value="1"/>
</dbReference>
<evidence type="ECO:0000256" key="3">
    <source>
        <dbReference type="ARBA" id="ARBA00022630"/>
    </source>
</evidence>
<dbReference type="GO" id="GO:0071949">
    <property type="term" value="F:FAD binding"/>
    <property type="evidence" value="ECO:0007669"/>
    <property type="project" value="InterPro"/>
</dbReference>
<evidence type="ECO:0000256" key="6">
    <source>
        <dbReference type="ARBA" id="ARBA00023033"/>
    </source>
</evidence>
<evidence type="ECO:0000256" key="4">
    <source>
        <dbReference type="ARBA" id="ARBA00022827"/>
    </source>
</evidence>
<dbReference type="STRING" id="426428.A0A0D2YHD7"/>
<protein>
    <recommendedName>
        <fullName evidence="8">FAD-binding domain-containing protein</fullName>
    </recommendedName>
</protein>
<feature type="domain" description="FAD-binding" evidence="8">
    <location>
        <begin position="10"/>
        <end position="71"/>
    </location>
</feature>
<evidence type="ECO:0000256" key="7">
    <source>
        <dbReference type="SAM" id="MobiDB-lite"/>
    </source>
</evidence>
<proteinExistence type="inferred from homology"/>
<feature type="region of interest" description="Disordered" evidence="7">
    <location>
        <begin position="81"/>
        <end position="102"/>
    </location>
</feature>
<dbReference type="InterPro" id="IPR051104">
    <property type="entry name" value="FAD_monoxygenase"/>
</dbReference>
<name>A0A0D2YHD7_FUSOF</name>
<feature type="compositionally biased region" description="Basic and acidic residues" evidence="7">
    <location>
        <begin position="86"/>
        <end position="102"/>
    </location>
</feature>
<dbReference type="EnsemblFungi" id="FOXG_15729T0">
    <property type="protein sequence ID" value="FOXG_15729P0"/>
    <property type="gene ID" value="FOXG_15729"/>
</dbReference>
<dbReference type="PRINTS" id="PR00420">
    <property type="entry name" value="RNGMNOXGNASE"/>
</dbReference>
<dbReference type="Proteomes" id="UP000002489">
    <property type="component" value="Unassembled WGS sequence"/>
</dbReference>
<dbReference type="InterPro" id="IPR002938">
    <property type="entry name" value="FAD-bd"/>
</dbReference>
<reference evidence="10" key="1">
    <citation type="journal article" date="2012" name="Mol. Plant Microbe Interact.">
        <title>A highly conserved effector in Fusarium oxysporum is required for full virulence on Arabidopsis.</title>
        <authorList>
            <person name="Thatcher L.F."/>
            <person name="Gardiner D.M."/>
            <person name="Kazan K."/>
            <person name="Manners J."/>
        </authorList>
    </citation>
    <scope>NUCLEOTIDE SEQUENCE [LARGE SCALE GENOMIC DNA]</scope>
    <source>
        <strain evidence="10">Fo5176</strain>
    </source>
</reference>
<keyword evidence="6" id="KW-0503">Monooxygenase</keyword>
<evidence type="ECO:0000313" key="10">
    <source>
        <dbReference type="Proteomes" id="UP000002489"/>
    </source>
</evidence>
<dbReference type="PANTHER" id="PTHR46720">
    <property type="entry name" value="HYDROXYLASE, PUTATIVE (AFU_ORTHOLOGUE AFUA_3G01460)-RELATED"/>
    <property type="match status" value="1"/>
</dbReference>
<organism evidence="9 10">
    <name type="scientific">Fusarium oxysporum (strain Fo5176)</name>
    <name type="common">Fusarium vascular wilt</name>
    <dbReference type="NCBI Taxonomy" id="660025"/>
    <lineage>
        <taxon>Eukaryota</taxon>
        <taxon>Fungi</taxon>
        <taxon>Dikarya</taxon>
        <taxon>Ascomycota</taxon>
        <taxon>Pezizomycotina</taxon>
        <taxon>Sordariomycetes</taxon>
        <taxon>Hypocreomycetidae</taxon>
        <taxon>Hypocreales</taxon>
        <taxon>Nectriaceae</taxon>
        <taxon>Fusarium</taxon>
        <taxon>Fusarium oxysporum species complex</taxon>
    </lineage>
</organism>
<gene>
    <name evidence="9" type="primary">28956742</name>
</gene>
<evidence type="ECO:0000256" key="1">
    <source>
        <dbReference type="ARBA" id="ARBA00001974"/>
    </source>
</evidence>
<keyword evidence="3" id="KW-0285">Flavoprotein</keyword>
<evidence type="ECO:0000256" key="2">
    <source>
        <dbReference type="ARBA" id="ARBA00007992"/>
    </source>
</evidence>
<dbReference type="AlphaFoldDB" id="A0A0D2YHD7"/>
<dbReference type="Gene3D" id="3.50.50.60">
    <property type="entry name" value="FAD/NAD(P)-binding domain"/>
    <property type="match status" value="1"/>
</dbReference>
<dbReference type="InterPro" id="IPR036188">
    <property type="entry name" value="FAD/NAD-bd_sf"/>
</dbReference>
<dbReference type="GO" id="GO:0004497">
    <property type="term" value="F:monooxygenase activity"/>
    <property type="evidence" value="ECO:0007669"/>
    <property type="project" value="UniProtKB-KW"/>
</dbReference>
<comment type="similarity">
    <text evidence="2">Belongs to the paxM FAD-dependent monooxygenase family.</text>
</comment>
<sequence>MPELHSWSSSSGNVIMIDDAAHAMPASSGQGVNQALEDGFSLAKALSHEWNDEVWPKVLSTWQSWRQDKIDRIHEMMRATNMSRSSELERSNFLDTERKSPSTKDNMQWLFDLDLDTLEAKLADHRKL</sequence>
<dbReference type="GO" id="GO:0044550">
    <property type="term" value="P:secondary metabolite biosynthetic process"/>
    <property type="evidence" value="ECO:0007669"/>
    <property type="project" value="TreeGrafter"/>
</dbReference>
<keyword evidence="5" id="KW-0560">Oxidoreductase</keyword>
<dbReference type="PANTHER" id="PTHR46720:SF3">
    <property type="entry name" value="FAD-BINDING DOMAIN-CONTAINING PROTEIN-RELATED"/>
    <property type="match status" value="1"/>
</dbReference>